<dbReference type="EMBL" id="D00540">
    <property type="protein sequence ID" value="BAA00430.1"/>
    <property type="molecule type" value="Genomic_RNA"/>
</dbReference>
<name>Q88517_9ORTO</name>
<feature type="non-terminal residue" evidence="1">
    <location>
        <position position="1"/>
    </location>
</feature>
<evidence type="ECO:0000313" key="1">
    <source>
        <dbReference type="EMBL" id="BAA00430.1"/>
    </source>
</evidence>
<accession>Q88517</accession>
<sequence>PFSYIRHLPRPSLQFRRGGRRILCIGAKREPTARHKGVFVQGTGMGCVKQSNTGGCGNYQWGGQAPIFCRHHFQDLTEERHRLECDTYSQSRTQCPKD</sequence>
<proteinExistence type="predicted"/>
<organism evidence="1">
    <name type="scientific">Thogotovirus thogotoense</name>
    <dbReference type="NCBI Taxonomy" id="11569"/>
    <lineage>
        <taxon>Viruses</taxon>
        <taxon>Riboviria</taxon>
        <taxon>Orthornavirae</taxon>
        <taxon>Negarnaviricota</taxon>
        <taxon>Polyploviricotina</taxon>
        <taxon>Insthoviricetes</taxon>
        <taxon>Articulavirales</taxon>
        <taxon>Orthomyxoviridae</taxon>
        <taxon>Thogotovirus</taxon>
    </lineage>
</organism>
<reference evidence="1" key="1">
    <citation type="journal article" date="1989" name="J. Gen. Virol.">
        <title>Sequence analyses of Thogoto viral RNA segment 3: evidence for a distant relationship between an arbovirus and members of the Orthomyxoviridae.</title>
        <authorList>
            <person name="Staunton D."/>
            <person name="Nuttall P.A."/>
            <person name="Bishop D.H."/>
        </authorList>
    </citation>
    <scope>NUCLEOTIDE SEQUENCE</scope>
    <source>
        <strain evidence="1">SiAr 126</strain>
    </source>
</reference>
<protein>
    <submittedName>
        <fullName evidence="1">Uncharacterized protein</fullName>
    </submittedName>
</protein>